<keyword evidence="2" id="KW-1003">Cell membrane</keyword>
<dbReference type="InterPro" id="IPR050189">
    <property type="entry name" value="MFS_Efflux_Transporters"/>
</dbReference>
<evidence type="ECO:0000313" key="9">
    <source>
        <dbReference type="Proteomes" id="UP000605848"/>
    </source>
</evidence>
<feature type="transmembrane region" description="Helical" evidence="6">
    <location>
        <begin position="353"/>
        <end position="374"/>
    </location>
</feature>
<dbReference type="PANTHER" id="PTHR43124">
    <property type="entry name" value="PURINE EFFLUX PUMP PBUE"/>
    <property type="match status" value="1"/>
</dbReference>
<evidence type="ECO:0000256" key="6">
    <source>
        <dbReference type="SAM" id="Phobius"/>
    </source>
</evidence>
<dbReference type="Gene3D" id="1.20.1250.20">
    <property type="entry name" value="MFS general substrate transporter like domains"/>
    <property type="match status" value="1"/>
</dbReference>
<name>A0A936ZD95_9HYPH</name>
<keyword evidence="5 6" id="KW-0472">Membrane</keyword>
<feature type="transmembrane region" description="Helical" evidence="6">
    <location>
        <begin position="270"/>
        <end position="286"/>
    </location>
</feature>
<dbReference type="InterPro" id="IPR020846">
    <property type="entry name" value="MFS_dom"/>
</dbReference>
<evidence type="ECO:0000259" key="7">
    <source>
        <dbReference type="PROSITE" id="PS50850"/>
    </source>
</evidence>
<feature type="transmembrane region" description="Helical" evidence="6">
    <location>
        <begin position="127"/>
        <end position="148"/>
    </location>
</feature>
<feature type="transmembrane region" description="Helical" evidence="6">
    <location>
        <begin position="329"/>
        <end position="347"/>
    </location>
</feature>
<feature type="transmembrane region" description="Helical" evidence="6">
    <location>
        <begin position="63"/>
        <end position="85"/>
    </location>
</feature>
<dbReference type="InterPro" id="IPR011701">
    <property type="entry name" value="MFS"/>
</dbReference>
<dbReference type="GO" id="GO:0022857">
    <property type="term" value="F:transmembrane transporter activity"/>
    <property type="evidence" value="ECO:0007669"/>
    <property type="project" value="InterPro"/>
</dbReference>
<gene>
    <name evidence="8" type="ORF">JKG68_29835</name>
</gene>
<evidence type="ECO:0000256" key="5">
    <source>
        <dbReference type="ARBA" id="ARBA00023136"/>
    </source>
</evidence>
<dbReference type="Proteomes" id="UP000605848">
    <property type="component" value="Unassembled WGS sequence"/>
</dbReference>
<keyword evidence="3 6" id="KW-0812">Transmembrane</keyword>
<dbReference type="Pfam" id="PF07690">
    <property type="entry name" value="MFS_1"/>
    <property type="match status" value="1"/>
</dbReference>
<dbReference type="PROSITE" id="PS50850">
    <property type="entry name" value="MFS"/>
    <property type="match status" value="1"/>
</dbReference>
<feature type="transmembrane region" description="Helical" evidence="6">
    <location>
        <begin position="154"/>
        <end position="176"/>
    </location>
</feature>
<dbReference type="RefSeq" id="WP_202065777.1">
    <property type="nucleotide sequence ID" value="NZ_JAEQMY010000147.1"/>
</dbReference>
<evidence type="ECO:0000256" key="2">
    <source>
        <dbReference type="ARBA" id="ARBA00022475"/>
    </source>
</evidence>
<keyword evidence="9" id="KW-1185">Reference proteome</keyword>
<sequence>MLLFILSLCGFSGALATRLLDPLITTIASDFATSVGVVAILSSAFALPFGLSQPFLGPTGDAFGKALVVKVAVASLALCLLASALAPDLTVLFITRVLGGIAAGGIMPVCMAMIGDSFPLAVRQVAMSRYIGATLIGQIVGVSVGGMIAEWIGWRGVFGCAAVLTALAAGAAMMLLPKPNGQRAAPPSMAQAVDRYRMVLSNPRSFVCFSIVFLEGLAIYGIMPFIGELLRSRGAGGLREAGFVIGGLGIGGLLYAFVVPLILRFAKRPAMMAAGGSIAAVALATIGLDVSWATQMASMVGLGFGFFLLHNSVQTEVTELAPSARASAFSLHAFSFFMGQAIGPIAYGAALPILGATASCAGGAVILAVTGVAASKLLGPPLGRSA</sequence>
<dbReference type="CDD" id="cd17324">
    <property type="entry name" value="MFS_NepI_like"/>
    <property type="match status" value="1"/>
</dbReference>
<feature type="transmembrane region" description="Helical" evidence="6">
    <location>
        <begin position="32"/>
        <end position="51"/>
    </location>
</feature>
<dbReference type="InterPro" id="IPR036259">
    <property type="entry name" value="MFS_trans_sf"/>
</dbReference>
<feature type="domain" description="Major facilitator superfamily (MFS) profile" evidence="7">
    <location>
        <begin position="2"/>
        <end position="386"/>
    </location>
</feature>
<dbReference type="EMBL" id="JAEQMY010000147">
    <property type="protein sequence ID" value="MBL0408097.1"/>
    <property type="molecule type" value="Genomic_DNA"/>
</dbReference>
<evidence type="ECO:0000256" key="1">
    <source>
        <dbReference type="ARBA" id="ARBA00004651"/>
    </source>
</evidence>
<accession>A0A936ZD95</accession>
<dbReference type="PANTHER" id="PTHR43124:SF3">
    <property type="entry name" value="CHLORAMPHENICOL EFFLUX PUMP RV0191"/>
    <property type="match status" value="1"/>
</dbReference>
<dbReference type="AlphaFoldDB" id="A0A936ZD95"/>
<organism evidence="8 9">
    <name type="scientific">Microvirga aerilata</name>
    <dbReference type="NCBI Taxonomy" id="670292"/>
    <lineage>
        <taxon>Bacteria</taxon>
        <taxon>Pseudomonadati</taxon>
        <taxon>Pseudomonadota</taxon>
        <taxon>Alphaproteobacteria</taxon>
        <taxon>Hyphomicrobiales</taxon>
        <taxon>Methylobacteriaceae</taxon>
        <taxon>Microvirga</taxon>
    </lineage>
</organism>
<feature type="transmembrane region" description="Helical" evidence="6">
    <location>
        <begin position="292"/>
        <end position="309"/>
    </location>
</feature>
<proteinExistence type="predicted"/>
<dbReference type="SUPFAM" id="SSF103473">
    <property type="entry name" value="MFS general substrate transporter"/>
    <property type="match status" value="1"/>
</dbReference>
<comment type="caution">
    <text evidence="8">The sequence shown here is derived from an EMBL/GenBank/DDBJ whole genome shotgun (WGS) entry which is preliminary data.</text>
</comment>
<feature type="transmembrane region" description="Helical" evidence="6">
    <location>
        <begin position="91"/>
        <end position="115"/>
    </location>
</feature>
<reference evidence="8" key="1">
    <citation type="submission" date="2021-01" db="EMBL/GenBank/DDBJ databases">
        <title>Microvirga sp.</title>
        <authorList>
            <person name="Kim M.K."/>
        </authorList>
    </citation>
    <scope>NUCLEOTIDE SEQUENCE</scope>
    <source>
        <strain evidence="8">5420S-16</strain>
    </source>
</reference>
<dbReference type="GO" id="GO:0005886">
    <property type="term" value="C:plasma membrane"/>
    <property type="evidence" value="ECO:0007669"/>
    <property type="project" value="UniProtKB-SubCell"/>
</dbReference>
<comment type="subcellular location">
    <subcellularLocation>
        <location evidence="1">Cell membrane</location>
        <topology evidence="1">Multi-pass membrane protein</topology>
    </subcellularLocation>
</comment>
<evidence type="ECO:0000256" key="4">
    <source>
        <dbReference type="ARBA" id="ARBA00022989"/>
    </source>
</evidence>
<evidence type="ECO:0000256" key="3">
    <source>
        <dbReference type="ARBA" id="ARBA00022692"/>
    </source>
</evidence>
<protein>
    <submittedName>
        <fullName evidence="8">MFS transporter</fullName>
    </submittedName>
</protein>
<feature type="transmembrane region" description="Helical" evidence="6">
    <location>
        <begin position="205"/>
        <end position="223"/>
    </location>
</feature>
<feature type="transmembrane region" description="Helical" evidence="6">
    <location>
        <begin position="243"/>
        <end position="263"/>
    </location>
</feature>
<keyword evidence="4 6" id="KW-1133">Transmembrane helix</keyword>
<evidence type="ECO:0000313" key="8">
    <source>
        <dbReference type="EMBL" id="MBL0408097.1"/>
    </source>
</evidence>